<proteinExistence type="predicted"/>
<dbReference type="PATRIC" id="fig|1550241.5.peg.1548"/>
<dbReference type="EMBL" id="CP009961">
    <property type="protein sequence ID" value="AKG39115.1"/>
    <property type="molecule type" value="Genomic_DNA"/>
</dbReference>
<gene>
    <name evidence="2" type="ORF">MA03_07500</name>
</gene>
<keyword evidence="1" id="KW-1133">Transmembrane helix</keyword>
<accession>A0A0F7FJC5</accession>
<keyword evidence="1" id="KW-0812">Transmembrane</keyword>
<dbReference type="AlphaFoldDB" id="A0A0F7FJC5"/>
<evidence type="ECO:0000313" key="3">
    <source>
        <dbReference type="Proteomes" id="UP000067434"/>
    </source>
</evidence>
<protein>
    <submittedName>
        <fullName evidence="2">Uncharacterized protein</fullName>
    </submittedName>
</protein>
<dbReference type="HOGENOM" id="CLU_2646127_0_0_2"/>
<dbReference type="KEGG" id="thf:MA03_07500"/>
<dbReference type="STRING" id="1550241.MA03_07500"/>
<organism evidence="2 3">
    <name type="scientific">Infirmifilum uzonense</name>
    <dbReference type="NCBI Taxonomy" id="1550241"/>
    <lineage>
        <taxon>Archaea</taxon>
        <taxon>Thermoproteota</taxon>
        <taxon>Thermoprotei</taxon>
        <taxon>Thermofilales</taxon>
        <taxon>Thermofilaceae</taxon>
        <taxon>Infirmifilum</taxon>
    </lineage>
</organism>
<evidence type="ECO:0000256" key="1">
    <source>
        <dbReference type="SAM" id="Phobius"/>
    </source>
</evidence>
<name>A0A0F7FJC5_9CREN</name>
<feature type="transmembrane region" description="Helical" evidence="1">
    <location>
        <begin position="46"/>
        <end position="65"/>
    </location>
</feature>
<keyword evidence="3" id="KW-1185">Reference proteome</keyword>
<dbReference type="Proteomes" id="UP000067434">
    <property type="component" value="Chromosome"/>
</dbReference>
<reference evidence="2 3" key="1">
    <citation type="journal article" date="2015" name="Stand. Genomic Sci.">
        <title>Complete genome sequence of and proposal of Thermofilum uzonense sp. nov. a novel hyperthermophilic crenarchaeon and emended description of the genus Thermofilum.</title>
        <authorList>
            <person name="Toshchakov S.V."/>
            <person name="Korzhenkov A.A."/>
            <person name="Samarov N.I."/>
            <person name="Mazunin I.O."/>
            <person name="Mozhey O.I."/>
            <person name="Shmyr I.S."/>
            <person name="Derbikova K.S."/>
            <person name="Taranov E.A."/>
            <person name="Dominova I.N."/>
            <person name="Bonch-Osmolovskaya E.A."/>
            <person name="Patrushev M.V."/>
            <person name="Podosokorskaya O.A."/>
            <person name="Kublanov I.V."/>
        </authorList>
    </citation>
    <scope>NUCLEOTIDE SEQUENCE [LARGE SCALE GENOMIC DNA]</scope>
    <source>
        <strain evidence="2 3">1807-2</strain>
    </source>
</reference>
<evidence type="ECO:0000313" key="2">
    <source>
        <dbReference type="EMBL" id="AKG39115.1"/>
    </source>
</evidence>
<sequence>MSRLRLGRVIAFIGSLLVAAWLGLIAVVLAADLVAKTLREPLRSITGLLILAAFLALAVVVVELLRRKILPRITRY</sequence>
<keyword evidence="1" id="KW-0472">Membrane</keyword>